<evidence type="ECO:0000313" key="2">
    <source>
        <dbReference type="Proteomes" id="UP000016900"/>
    </source>
</evidence>
<reference evidence="1 2" key="1">
    <citation type="submission" date="2012-10" db="EMBL/GenBank/DDBJ databases">
        <title>Genome sequence of the symbiont of the pentatomidae stink bug Halyomorpha halys.</title>
        <authorList>
            <person name="Kobayashi H."/>
            <person name="Fujii-Muramatsu R."/>
            <person name="Takeishi K."/>
            <person name="Noda H."/>
        </authorList>
    </citation>
    <scope>NUCLEOTIDE SEQUENCE [LARGE SCALE GENOMIC DNA]</scope>
</reference>
<evidence type="ECO:0000313" key="1">
    <source>
        <dbReference type="EMBL" id="BAO00491.1"/>
    </source>
</evidence>
<dbReference type="EMBL" id="AP012554">
    <property type="protein sequence ID" value="BAO00491.1"/>
    <property type="molecule type" value="Genomic_DNA"/>
</dbReference>
<protein>
    <submittedName>
        <fullName evidence="1">Uncharacterized protein</fullName>
    </submittedName>
</protein>
<sequence length="154" mass="17493">MIGLILILYITVFLHRDDHGLNHTTLIAASIAVKKAKIIAAFISTPLPTPHACMTISSLCMYRRPKVIKIAKNKLNGKISFNISVMPKPNIVKINSFGNSPHTTALKIFTSFWQKKINSRINQLTNWLLKISLARYLTIIRFNTPLQTDFQKYV</sequence>
<organism evidence="1 2">
    <name type="scientific">Candidatus Pantoea carbekii</name>
    <dbReference type="NCBI Taxonomy" id="1235990"/>
    <lineage>
        <taxon>Bacteria</taxon>
        <taxon>Pseudomonadati</taxon>
        <taxon>Pseudomonadota</taxon>
        <taxon>Gammaproteobacteria</taxon>
        <taxon>Enterobacterales</taxon>
        <taxon>Erwiniaceae</taxon>
        <taxon>Pantoea</taxon>
    </lineage>
</organism>
<dbReference type="KEGG" id="hhs:HHS_05210"/>
<gene>
    <name evidence="1" type="ORF">HHS_05210</name>
</gene>
<name>U3U2W2_9GAMM</name>
<proteinExistence type="predicted"/>
<keyword evidence="2" id="KW-1185">Reference proteome</keyword>
<dbReference type="Proteomes" id="UP000016900">
    <property type="component" value="Chromosome"/>
</dbReference>
<dbReference type="AlphaFoldDB" id="U3U2W2"/>
<accession>U3U2W2</accession>